<organism evidence="2">
    <name type="scientific">Colletotrichum graminicola (strain M1.001 / M2 / FGSC 10212)</name>
    <name type="common">Maize anthracnose fungus</name>
    <name type="synonym">Glomerella graminicola</name>
    <dbReference type="NCBI Taxonomy" id="645133"/>
    <lineage>
        <taxon>Eukaryota</taxon>
        <taxon>Fungi</taxon>
        <taxon>Dikarya</taxon>
        <taxon>Ascomycota</taxon>
        <taxon>Pezizomycotina</taxon>
        <taxon>Sordariomycetes</taxon>
        <taxon>Hypocreomycetidae</taxon>
        <taxon>Glomerellales</taxon>
        <taxon>Glomerellaceae</taxon>
        <taxon>Colletotrichum</taxon>
        <taxon>Colletotrichum graminicola species complex</taxon>
    </lineage>
</organism>
<keyword evidence="1" id="KW-0489">Methyltransferase</keyword>
<dbReference type="GO" id="GO:0032259">
    <property type="term" value="P:methylation"/>
    <property type="evidence" value="ECO:0007669"/>
    <property type="project" value="UniProtKB-KW"/>
</dbReference>
<dbReference type="Proteomes" id="UP000008782">
    <property type="component" value="Unassembled WGS sequence"/>
</dbReference>
<dbReference type="GeneID" id="24410278"/>
<proteinExistence type="predicted"/>
<dbReference type="Gene3D" id="3.40.50.150">
    <property type="entry name" value="Vaccinia Virus protein VP39"/>
    <property type="match status" value="1"/>
</dbReference>
<dbReference type="STRING" id="645133.E3QFT4"/>
<dbReference type="HOGENOM" id="CLU_175207_0_0_1"/>
<dbReference type="RefSeq" id="XP_008093789.1">
    <property type="nucleotide sequence ID" value="XM_008095598.1"/>
</dbReference>
<sequence>MLDVGNGTGVWYIDFGDDHPSADVLGSDSDLSATQPELYPNVHFEVDDLDNEWIHSKRFDYIHIRGMSGRVRNWPGLLRKCYK</sequence>
<keyword evidence="1" id="KW-0808">Transferase</keyword>
<reference evidence="2" key="1">
    <citation type="journal article" date="2012" name="Nat. Genet.">
        <title>Lifestyle transitions in plant pathogenic Colletotrichum fungi deciphered by genome and transcriptome analyses.</title>
        <authorList>
            <person name="O'Connell R.J."/>
            <person name="Thon M.R."/>
            <person name="Hacquard S."/>
            <person name="Amyotte S.G."/>
            <person name="Kleemann J."/>
            <person name="Torres M.F."/>
            <person name="Damm U."/>
            <person name="Buiate E.A."/>
            <person name="Epstein L."/>
            <person name="Alkan N."/>
            <person name="Altmueller J."/>
            <person name="Alvarado-Balderrama L."/>
            <person name="Bauser C.A."/>
            <person name="Becker C."/>
            <person name="Birren B.W."/>
            <person name="Chen Z."/>
            <person name="Choi J."/>
            <person name="Crouch J.A."/>
            <person name="Duvick J.P."/>
            <person name="Farman M.A."/>
            <person name="Gan P."/>
            <person name="Heiman D."/>
            <person name="Henrissat B."/>
            <person name="Howard R.J."/>
            <person name="Kabbage M."/>
            <person name="Koch C."/>
            <person name="Kracher B."/>
            <person name="Kubo Y."/>
            <person name="Law A.D."/>
            <person name="Lebrun M.-H."/>
            <person name="Lee Y.-H."/>
            <person name="Miyara I."/>
            <person name="Moore N."/>
            <person name="Neumann U."/>
            <person name="Nordstroem K."/>
            <person name="Panaccione D.G."/>
            <person name="Panstruga R."/>
            <person name="Place M."/>
            <person name="Proctor R.H."/>
            <person name="Prusky D."/>
            <person name="Rech G."/>
            <person name="Reinhardt R."/>
            <person name="Rollins J.A."/>
            <person name="Rounsley S."/>
            <person name="Schardl C.L."/>
            <person name="Schwartz D.C."/>
            <person name="Shenoy N."/>
            <person name="Shirasu K."/>
            <person name="Sikhakolli U.R."/>
            <person name="Stueber K."/>
            <person name="Sukno S.A."/>
            <person name="Sweigard J.A."/>
            <person name="Takano Y."/>
            <person name="Takahara H."/>
            <person name="Trail F."/>
            <person name="van der Does H.C."/>
            <person name="Voll L.M."/>
            <person name="Will I."/>
            <person name="Young S."/>
            <person name="Zeng Q."/>
            <person name="Zhang J."/>
            <person name="Zhou S."/>
            <person name="Dickman M.B."/>
            <person name="Schulze-Lefert P."/>
            <person name="Ver Loren van Themaat E."/>
            <person name="Ma L.-J."/>
            <person name="Vaillancourt L.J."/>
        </authorList>
    </citation>
    <scope>NUCLEOTIDE SEQUENCE [LARGE SCALE GENOMIC DNA]</scope>
    <source>
        <strain evidence="2">M1.001 / M2 / FGSC 10212</strain>
    </source>
</reference>
<keyword evidence="2" id="KW-1185">Reference proteome</keyword>
<dbReference type="VEuPathDB" id="FungiDB:GLRG_04913"/>
<gene>
    <name evidence="1" type="ORF">GLRG_04913</name>
</gene>
<dbReference type="GO" id="GO:0008168">
    <property type="term" value="F:methyltransferase activity"/>
    <property type="evidence" value="ECO:0007669"/>
    <property type="project" value="UniProtKB-KW"/>
</dbReference>
<dbReference type="OrthoDB" id="2013972at2759"/>
<dbReference type="eggNOG" id="ENOG502SJGS">
    <property type="taxonomic scope" value="Eukaryota"/>
</dbReference>
<dbReference type="SUPFAM" id="SSF53335">
    <property type="entry name" value="S-adenosyl-L-methionine-dependent methyltransferases"/>
    <property type="match status" value="1"/>
</dbReference>
<dbReference type="AlphaFoldDB" id="E3QFT4"/>
<dbReference type="InterPro" id="IPR029063">
    <property type="entry name" value="SAM-dependent_MTases_sf"/>
</dbReference>
<dbReference type="Pfam" id="PF13489">
    <property type="entry name" value="Methyltransf_23"/>
    <property type="match status" value="1"/>
</dbReference>
<evidence type="ECO:0000313" key="2">
    <source>
        <dbReference type="Proteomes" id="UP000008782"/>
    </source>
</evidence>
<evidence type="ECO:0000313" key="1">
    <source>
        <dbReference type="EMBL" id="EFQ29769.1"/>
    </source>
</evidence>
<dbReference type="EMBL" id="GG697346">
    <property type="protein sequence ID" value="EFQ29769.1"/>
    <property type="molecule type" value="Genomic_DNA"/>
</dbReference>
<protein>
    <submittedName>
        <fullName evidence="1">TAM domain methyltransferase</fullName>
    </submittedName>
</protein>
<accession>E3QFT4</accession>
<name>E3QFT4_COLGM</name>